<dbReference type="GO" id="GO:0005811">
    <property type="term" value="C:lipid droplet"/>
    <property type="evidence" value="ECO:0007669"/>
    <property type="project" value="TreeGrafter"/>
</dbReference>
<dbReference type="RefSeq" id="XP_013267428.1">
    <property type="nucleotide sequence ID" value="XM_013411974.1"/>
</dbReference>
<name>A0A0D2FDX5_9EURO</name>
<gene>
    <name evidence="4" type="ORF">Z518_10431</name>
</gene>
<dbReference type="PANTHER" id="PTHR12286:SF5">
    <property type="entry name" value="SACCHAROPINE DEHYDROGENASE-LIKE OXIDOREDUCTASE"/>
    <property type="match status" value="1"/>
</dbReference>
<evidence type="ECO:0000259" key="3">
    <source>
        <dbReference type="Pfam" id="PF03435"/>
    </source>
</evidence>
<dbReference type="GeneID" id="25298502"/>
<dbReference type="Proteomes" id="UP000053617">
    <property type="component" value="Unassembled WGS sequence"/>
</dbReference>
<evidence type="ECO:0000256" key="1">
    <source>
        <dbReference type="ARBA" id="ARBA00038048"/>
    </source>
</evidence>
<reference evidence="4 5" key="1">
    <citation type="submission" date="2015-01" db="EMBL/GenBank/DDBJ databases">
        <title>The Genome Sequence of Rhinocladiella mackenzie CBS 650.93.</title>
        <authorList>
            <consortium name="The Broad Institute Genomics Platform"/>
            <person name="Cuomo C."/>
            <person name="de Hoog S."/>
            <person name="Gorbushina A."/>
            <person name="Stielow B."/>
            <person name="Teixiera M."/>
            <person name="Abouelleil A."/>
            <person name="Chapman S.B."/>
            <person name="Priest M."/>
            <person name="Young S.K."/>
            <person name="Wortman J."/>
            <person name="Nusbaum C."/>
            <person name="Birren B."/>
        </authorList>
    </citation>
    <scope>NUCLEOTIDE SEQUENCE [LARGE SCALE GENOMIC DNA]</scope>
    <source>
        <strain evidence="4 5">CBS 650.93</strain>
    </source>
</reference>
<evidence type="ECO:0000313" key="4">
    <source>
        <dbReference type="EMBL" id="KIX00292.1"/>
    </source>
</evidence>
<dbReference type="EMBL" id="KN847483">
    <property type="protein sequence ID" value="KIX00292.1"/>
    <property type="molecule type" value="Genomic_DNA"/>
</dbReference>
<protein>
    <recommendedName>
        <fullName evidence="3">Saccharopine dehydrogenase NADP binding domain-containing protein</fullName>
    </recommendedName>
</protein>
<dbReference type="GO" id="GO:0005886">
    <property type="term" value="C:plasma membrane"/>
    <property type="evidence" value="ECO:0007669"/>
    <property type="project" value="TreeGrafter"/>
</dbReference>
<dbReference type="AlphaFoldDB" id="A0A0D2FDX5"/>
<dbReference type="VEuPathDB" id="FungiDB:Z518_10431"/>
<evidence type="ECO:0000313" key="5">
    <source>
        <dbReference type="Proteomes" id="UP000053617"/>
    </source>
</evidence>
<proteinExistence type="inferred from homology"/>
<feature type="region of interest" description="Disordered" evidence="2">
    <location>
        <begin position="57"/>
        <end position="76"/>
    </location>
</feature>
<dbReference type="GO" id="GO:0005739">
    <property type="term" value="C:mitochondrion"/>
    <property type="evidence" value="ECO:0007669"/>
    <property type="project" value="TreeGrafter"/>
</dbReference>
<evidence type="ECO:0000256" key="2">
    <source>
        <dbReference type="SAM" id="MobiDB-lite"/>
    </source>
</evidence>
<feature type="domain" description="Saccharopine dehydrogenase NADP binding" evidence="3">
    <location>
        <begin position="221"/>
        <end position="283"/>
    </location>
</feature>
<organism evidence="4 5">
    <name type="scientific">Rhinocladiella mackenziei CBS 650.93</name>
    <dbReference type="NCBI Taxonomy" id="1442369"/>
    <lineage>
        <taxon>Eukaryota</taxon>
        <taxon>Fungi</taxon>
        <taxon>Dikarya</taxon>
        <taxon>Ascomycota</taxon>
        <taxon>Pezizomycotina</taxon>
        <taxon>Eurotiomycetes</taxon>
        <taxon>Chaetothyriomycetidae</taxon>
        <taxon>Chaetothyriales</taxon>
        <taxon>Herpotrichiellaceae</taxon>
        <taxon>Rhinocladiella</taxon>
    </lineage>
</organism>
<dbReference type="Pfam" id="PF03435">
    <property type="entry name" value="Sacchrp_dh_NADP"/>
    <property type="match status" value="1"/>
</dbReference>
<dbReference type="HOGENOM" id="CLU_490145_0_0_1"/>
<dbReference type="OrthoDB" id="10268090at2759"/>
<dbReference type="InterPro" id="IPR051276">
    <property type="entry name" value="Saccharopine_DH-like_oxidrdct"/>
</dbReference>
<accession>A0A0D2FDX5</accession>
<keyword evidence="5" id="KW-1185">Reference proteome</keyword>
<comment type="similarity">
    <text evidence="1">Belongs to the saccharopine dehydrogenase family.</text>
</comment>
<sequence>MDGEVMPPLLECTDILSRLEKNITSSNLVVENDAAIPKSRRKESSSFRAGLHTLQHRSVVSEQSTEPDSPSRSNPYNSLQDITLELAKTGLLLEAELQSGVPAWQEWVLMAAKRRTILAAHMLMWAWSLKNRYPPFACFEISFMPTPAPKMLWHAQSEGWESLYSNRLSGWLDGGPQRLEELMVIGPEIEIAPRSQRWLEEADEFGVLLMSEAVERIDIINDSLDNFARSTTVLINAVGPYSSYGTPVPESCANNGTSYLDFSTETPWIEEMIRKYHAKAKQNLARIIPAIGNSSSPSAITAYVLAKQHQKLYGAPVQEILSSYDMKVNGMSSGSLSSMIDVVSHYGISPLLFPKPQRLSLPSEIPQTHLTKPFLGHKYDADLGHLATSFGAPGNEAVVYRSQHLQKSIYDPEFTYHEFMPMRSTTQAIITHLLTKFAILLLWLPPFRALINSFKPEPGTGPSKEVARGERIRVRAIARGNKSEKPLTTEYLYEGSMYHHAAMLAAEAAMVLLSLRKAPTGSSQKDEQFGILTPSCLEMPFVERLRNASVKIDVSE</sequence>
<dbReference type="Gene3D" id="3.40.50.720">
    <property type="entry name" value="NAD(P)-binding Rossmann-like Domain"/>
    <property type="match status" value="1"/>
</dbReference>
<dbReference type="PANTHER" id="PTHR12286">
    <property type="entry name" value="SACCHAROPINE DEHYDROGENASE-LIKE OXIDOREDUCTASE"/>
    <property type="match status" value="1"/>
</dbReference>
<dbReference type="InterPro" id="IPR005097">
    <property type="entry name" value="Sacchrp_dh_NADP-bd"/>
</dbReference>
<dbReference type="GO" id="GO:0009247">
    <property type="term" value="P:glycolipid biosynthetic process"/>
    <property type="evidence" value="ECO:0007669"/>
    <property type="project" value="TreeGrafter"/>
</dbReference>